<gene>
    <name evidence="2" type="ORF">BN10_820030</name>
</gene>
<protein>
    <submittedName>
        <fullName evidence="2">Uncharacterized protein</fullName>
    </submittedName>
</protein>
<evidence type="ECO:0000256" key="1">
    <source>
        <dbReference type="SAM" id="Phobius"/>
    </source>
</evidence>
<dbReference type="AlphaFoldDB" id="N0E6A3"/>
<dbReference type="STRING" id="1193181.BN10_820030"/>
<organism evidence="2 3">
    <name type="scientific">Phycicoccus elongatus Lp2</name>
    <dbReference type="NCBI Taxonomy" id="1193181"/>
    <lineage>
        <taxon>Bacteria</taxon>
        <taxon>Bacillati</taxon>
        <taxon>Actinomycetota</taxon>
        <taxon>Actinomycetes</taxon>
        <taxon>Micrococcales</taxon>
        <taxon>Intrasporangiaceae</taxon>
        <taxon>Phycicoccus</taxon>
    </lineage>
</organism>
<feature type="transmembrane region" description="Helical" evidence="1">
    <location>
        <begin position="260"/>
        <end position="280"/>
    </location>
</feature>
<keyword evidence="1" id="KW-0472">Membrane</keyword>
<feature type="transmembrane region" description="Helical" evidence="1">
    <location>
        <begin position="139"/>
        <end position="158"/>
    </location>
</feature>
<dbReference type="HOGENOM" id="CLU_780601_0_0_11"/>
<feature type="transmembrane region" description="Helical" evidence="1">
    <location>
        <begin position="106"/>
        <end position="132"/>
    </location>
</feature>
<evidence type="ECO:0000313" key="2">
    <source>
        <dbReference type="EMBL" id="CCH71194.1"/>
    </source>
</evidence>
<accession>N0E6A3</accession>
<dbReference type="RefSeq" id="WP_010851025.1">
    <property type="nucleotide sequence ID" value="NZ_HF570956.1"/>
</dbReference>
<name>N0E6A3_9MICO</name>
<keyword evidence="3" id="KW-1185">Reference proteome</keyword>
<comment type="caution">
    <text evidence="2">The sequence shown here is derived from an EMBL/GenBank/DDBJ whole genome shotgun (WGS) entry which is preliminary data.</text>
</comment>
<dbReference type="EMBL" id="CAIZ01000155">
    <property type="protein sequence ID" value="CCH71194.1"/>
    <property type="molecule type" value="Genomic_DNA"/>
</dbReference>
<dbReference type="Proteomes" id="UP000013167">
    <property type="component" value="Unassembled WGS sequence"/>
</dbReference>
<sequence>MAILWQDEAAGQAFAASYWAGSVAIAQGHRPVGPGWLAGRGVWLLPAVGRRLGVSAGPALAVSVIVTILARGPLGPFSLTDPWPLILLAASLVLVDRGRWWPHLVAGAFVGVALNLRPASYVSVASILLLLMVRLRRKAVPVLVGLALALVPQVALNIKLGGGPSPFPMQGSLVQDVQLRYWAYVPLYATSREGADPRVFYRDRRWPSTRDSTAPTSHGDLLRFYVSHPVDSVWLGLQKVSGWWMWTEGMPYLRAGPSPVWSPDSLLAAVLAAGGLMLVLTRKVGRTVASGRPAGFLGGTLLTAIASVPKTRMALRRGTLVVTAVVAVGLMVSGSEVVQHAAEPGPVTPTSCAAS</sequence>
<keyword evidence="1" id="KW-1133">Transmembrane helix</keyword>
<reference evidence="2 3" key="1">
    <citation type="journal article" date="2013" name="ISME J.">
        <title>A metabolic model for members of the genus Tetrasphaera involved in enhanced biological phosphorus removal.</title>
        <authorList>
            <person name="Kristiansen R."/>
            <person name="Nguyen H.T.T."/>
            <person name="Saunders A.M."/>
            <person name="Nielsen J.L."/>
            <person name="Wimmer R."/>
            <person name="Le V.Q."/>
            <person name="McIlroy S.J."/>
            <person name="Petrovski S."/>
            <person name="Seviour R.J."/>
            <person name="Calteau A."/>
            <person name="Nielsen K.L."/>
            <person name="Nielsen P.H."/>
        </authorList>
    </citation>
    <scope>NUCLEOTIDE SEQUENCE [LARGE SCALE GENOMIC DNA]</scope>
    <source>
        <strain evidence="2 3">Lp2</strain>
    </source>
</reference>
<dbReference type="eggNOG" id="ENOG5031YY5">
    <property type="taxonomic scope" value="Bacteria"/>
</dbReference>
<keyword evidence="1" id="KW-0812">Transmembrane</keyword>
<feature type="transmembrane region" description="Helical" evidence="1">
    <location>
        <begin position="52"/>
        <end position="70"/>
    </location>
</feature>
<evidence type="ECO:0000313" key="3">
    <source>
        <dbReference type="Proteomes" id="UP000013167"/>
    </source>
</evidence>
<feature type="transmembrane region" description="Helical" evidence="1">
    <location>
        <begin position="320"/>
        <end position="338"/>
    </location>
</feature>
<proteinExistence type="predicted"/>